<name>A0A830EZN6_9EURY</name>
<feature type="compositionally biased region" description="Acidic residues" evidence="1">
    <location>
        <begin position="37"/>
        <end position="51"/>
    </location>
</feature>
<protein>
    <submittedName>
        <fullName evidence="2">Uncharacterized protein</fullName>
    </submittedName>
</protein>
<evidence type="ECO:0000313" key="2">
    <source>
        <dbReference type="EMBL" id="GGK67389.1"/>
    </source>
</evidence>
<feature type="region of interest" description="Disordered" evidence="1">
    <location>
        <begin position="34"/>
        <end position="92"/>
    </location>
</feature>
<comment type="caution">
    <text evidence="2">The sequence shown here is derived from an EMBL/GenBank/DDBJ whole genome shotgun (WGS) entry which is preliminary data.</text>
</comment>
<dbReference type="Proteomes" id="UP000614221">
    <property type="component" value="Unassembled WGS sequence"/>
</dbReference>
<feature type="compositionally biased region" description="Polar residues" evidence="1">
    <location>
        <begin position="54"/>
        <end position="65"/>
    </location>
</feature>
<dbReference type="EMBL" id="BMPD01000003">
    <property type="protein sequence ID" value="GGK67389.1"/>
    <property type="molecule type" value="Genomic_DNA"/>
</dbReference>
<proteinExistence type="predicted"/>
<gene>
    <name evidence="2" type="ORF">GCM10009067_19670</name>
</gene>
<accession>A0A830EZN6</accession>
<organism evidence="2 3">
    <name type="scientific">Haloarcula sebkhae</name>
    <dbReference type="NCBI Taxonomy" id="932660"/>
    <lineage>
        <taxon>Archaea</taxon>
        <taxon>Methanobacteriati</taxon>
        <taxon>Methanobacteriota</taxon>
        <taxon>Stenosarchaea group</taxon>
        <taxon>Halobacteria</taxon>
        <taxon>Halobacteriales</taxon>
        <taxon>Haloarculaceae</taxon>
        <taxon>Haloarcula</taxon>
    </lineage>
</organism>
<evidence type="ECO:0000313" key="3">
    <source>
        <dbReference type="Proteomes" id="UP000614221"/>
    </source>
</evidence>
<reference evidence="2" key="2">
    <citation type="submission" date="2020-09" db="EMBL/GenBank/DDBJ databases">
        <authorList>
            <person name="Sun Q."/>
            <person name="Ohkuma M."/>
        </authorList>
    </citation>
    <scope>NUCLEOTIDE SEQUENCE</scope>
    <source>
        <strain evidence="2">JCM 19018</strain>
    </source>
</reference>
<evidence type="ECO:0000256" key="1">
    <source>
        <dbReference type="SAM" id="MobiDB-lite"/>
    </source>
</evidence>
<sequence>MDPELLDSDYRETVIADAAHVWLAAHERHVVLAGEQATDEAAEAPGPDDDDIHTASQGRPGQKPTTGVPESARTWPRVANEWAWATPTTPRQ</sequence>
<reference evidence="2" key="1">
    <citation type="journal article" date="2014" name="Int. J. Syst. Evol. Microbiol.">
        <title>Complete genome sequence of Corynebacterium casei LMG S-19264T (=DSM 44701T), isolated from a smear-ripened cheese.</title>
        <authorList>
            <consortium name="US DOE Joint Genome Institute (JGI-PGF)"/>
            <person name="Walter F."/>
            <person name="Albersmeier A."/>
            <person name="Kalinowski J."/>
            <person name="Ruckert C."/>
        </authorList>
    </citation>
    <scope>NUCLEOTIDE SEQUENCE</scope>
    <source>
        <strain evidence="2">JCM 19018</strain>
    </source>
</reference>
<dbReference type="AlphaFoldDB" id="A0A830EZN6"/>